<feature type="compositionally biased region" description="Pro residues" evidence="2">
    <location>
        <begin position="337"/>
        <end position="346"/>
    </location>
</feature>
<comment type="caution">
    <text evidence="5">The sequence shown here is derived from an EMBL/GenBank/DDBJ whole genome shotgun (WGS) entry which is preliminary data.</text>
</comment>
<feature type="compositionally biased region" description="Basic and acidic residues" evidence="2">
    <location>
        <begin position="434"/>
        <end position="479"/>
    </location>
</feature>
<keyword evidence="3" id="KW-0472">Membrane</keyword>
<reference evidence="5 6" key="1">
    <citation type="submission" date="2016-10" db="EMBL/GenBank/DDBJ databases">
        <title>Evaluation of Human, Veterinary and Environmental Mycobacterium chelonae Isolates by Core Genome Phylogenomic Analysis, Targeted Gene Comparison, and Anti-microbial Susceptibility Patterns: A Tale of Mistaken Identities.</title>
        <authorList>
            <person name="Fogelson S.B."/>
            <person name="Camus A.C."/>
            <person name="Lorenz W."/>
            <person name="Vasireddy R."/>
            <person name="Vasireddy S."/>
            <person name="Smith T."/>
            <person name="Brown-Elliott B.A."/>
            <person name="Wallace R.J.Jr."/>
            <person name="Hasan N.A."/>
            <person name="Reischl U."/>
            <person name="Sanchez S."/>
        </authorList>
    </citation>
    <scope>NUCLEOTIDE SEQUENCE [LARGE SCALE GENOMIC DNA]</scope>
    <source>
        <strain evidence="5 6">15518</strain>
    </source>
</reference>
<feature type="region of interest" description="Disordered" evidence="2">
    <location>
        <begin position="155"/>
        <end position="174"/>
    </location>
</feature>
<keyword evidence="3" id="KW-1133">Transmembrane helix</keyword>
<dbReference type="Pfam" id="PF20570">
    <property type="entry name" value="DUF6779"/>
    <property type="match status" value="1"/>
</dbReference>
<dbReference type="RefSeq" id="WP_070951613.1">
    <property type="nucleotide sequence ID" value="NZ_MLIS01000001.1"/>
</dbReference>
<name>A0A1S1M4N2_MYCCH</name>
<accession>A0A1S1M4N2</accession>
<feature type="coiled-coil region" evidence="1">
    <location>
        <begin position="115"/>
        <end position="142"/>
    </location>
</feature>
<feature type="compositionally biased region" description="Pro residues" evidence="2">
    <location>
        <begin position="227"/>
        <end position="236"/>
    </location>
</feature>
<feature type="compositionally biased region" description="Pro residues" evidence="2">
    <location>
        <begin position="271"/>
        <end position="286"/>
    </location>
</feature>
<feature type="transmembrane region" description="Helical" evidence="3">
    <location>
        <begin position="44"/>
        <end position="66"/>
    </location>
</feature>
<feature type="domain" description="DUF6779" evidence="4">
    <location>
        <begin position="45"/>
        <end position="150"/>
    </location>
</feature>
<evidence type="ECO:0000256" key="2">
    <source>
        <dbReference type="SAM" id="MobiDB-lite"/>
    </source>
</evidence>
<evidence type="ECO:0000313" key="6">
    <source>
        <dbReference type="Proteomes" id="UP000179441"/>
    </source>
</evidence>
<dbReference type="InterPro" id="IPR046706">
    <property type="entry name" value="DUF6779"/>
</dbReference>
<dbReference type="Proteomes" id="UP000179441">
    <property type="component" value="Unassembled WGS sequence"/>
</dbReference>
<keyword evidence="6" id="KW-1185">Reference proteome</keyword>
<evidence type="ECO:0000259" key="4">
    <source>
        <dbReference type="Pfam" id="PF20570"/>
    </source>
</evidence>
<sequence>MTIPTRAAKPRRGSRRPGWALLTALLVLAIGSGIALVFTDKAIYLRVGLLLALWAAVIASFAALTYRRQSDTDQAKVRDQKLVYDLQLEREISARREYELTVESRLRQQLAGEIEAQAADEIATLRAELAALRTNLEILFNTELSERPAIEHDPIRALGPWPGAEPEPAPNVGAPAAAFTHSVREPQPAPAAEYQDVTAVEEDNRTSEYPIIDVAEDPHHVDEAEAPPTPPYPAPPYYGAAQPHEPEPYQQPVSSGTHWRPQPEPHVVQSPAPPQEPAVPAAPPVAEPVQQAYWAARQEDWDAAADGEDWDPTPQPIAPPEQVVPQPVWNEPAPEWNAPPPPPPSAWSPAPAEGQWLPPGATGSNWASNEPAPAPSPYQAEPVVGRHSGSPSRHQAPSAPEDAGGGHWAPEPSYPPPPPVPEQQSYPESSGGHRAPEPEEKRGRRRAPEPEESEEPRGRRRAPEPEESEESRGRRHVEETGGFSVADLLGRLQGDLSESSESGGGRRRRRED</sequence>
<organism evidence="5 6">
    <name type="scientific">Mycobacteroides chelonae</name>
    <name type="common">Mycobacterium chelonae</name>
    <dbReference type="NCBI Taxonomy" id="1774"/>
    <lineage>
        <taxon>Bacteria</taxon>
        <taxon>Bacillati</taxon>
        <taxon>Actinomycetota</taxon>
        <taxon>Actinomycetes</taxon>
        <taxon>Mycobacteriales</taxon>
        <taxon>Mycobacteriaceae</taxon>
        <taxon>Mycobacteroides</taxon>
    </lineage>
</organism>
<feature type="compositionally biased region" description="Pro residues" evidence="2">
    <location>
        <begin position="412"/>
        <end position="421"/>
    </location>
</feature>
<protein>
    <recommendedName>
        <fullName evidence="4">DUF6779 domain-containing protein</fullName>
    </recommendedName>
</protein>
<feature type="transmembrane region" description="Helical" evidence="3">
    <location>
        <begin position="20"/>
        <end position="38"/>
    </location>
</feature>
<keyword evidence="1" id="KW-0175">Coiled coil</keyword>
<gene>
    <name evidence="5" type="ORF">BKG84_09300</name>
</gene>
<feature type="region of interest" description="Disordered" evidence="2">
    <location>
        <begin position="221"/>
        <end position="512"/>
    </location>
</feature>
<dbReference type="AlphaFoldDB" id="A0A1S1M4N2"/>
<evidence type="ECO:0000313" key="5">
    <source>
        <dbReference type="EMBL" id="OHU78561.1"/>
    </source>
</evidence>
<feature type="compositionally biased region" description="Acidic residues" evidence="2">
    <location>
        <begin position="301"/>
        <end position="311"/>
    </location>
</feature>
<evidence type="ECO:0000256" key="1">
    <source>
        <dbReference type="SAM" id="Coils"/>
    </source>
</evidence>
<keyword evidence="3" id="KW-0812">Transmembrane</keyword>
<dbReference type="EMBL" id="MLIS01000001">
    <property type="protein sequence ID" value="OHU78561.1"/>
    <property type="molecule type" value="Genomic_DNA"/>
</dbReference>
<proteinExistence type="predicted"/>
<evidence type="ECO:0000256" key="3">
    <source>
        <dbReference type="SAM" id="Phobius"/>
    </source>
</evidence>